<dbReference type="Gene3D" id="1.10.287.950">
    <property type="entry name" value="Methyl-accepting chemotaxis protein"/>
    <property type="match status" value="1"/>
</dbReference>
<organism evidence="10 11">
    <name type="scientific">Peribacillus simplex</name>
    <dbReference type="NCBI Taxonomy" id="1478"/>
    <lineage>
        <taxon>Bacteria</taxon>
        <taxon>Bacillati</taxon>
        <taxon>Bacillota</taxon>
        <taxon>Bacilli</taxon>
        <taxon>Bacillales</taxon>
        <taxon>Bacillaceae</taxon>
        <taxon>Peribacillus</taxon>
    </lineage>
</organism>
<dbReference type="EMBL" id="LNNH01000046">
    <property type="protein sequence ID" value="KWW12601.1"/>
    <property type="molecule type" value="Genomic_DNA"/>
</dbReference>
<keyword evidence="4 6" id="KW-0807">Transducer</keyword>
<comment type="similarity">
    <text evidence="5">Belongs to the methyl-accepting chemotaxis (MCP) protein family.</text>
</comment>
<dbReference type="Pfam" id="PF12729">
    <property type="entry name" value="4HB_MCP_1"/>
    <property type="match status" value="1"/>
</dbReference>
<comment type="caution">
    <text evidence="10">The sequence shown here is derived from an EMBL/GenBank/DDBJ whole genome shotgun (WGS) entry which is preliminary data.</text>
</comment>
<evidence type="ECO:0000256" key="5">
    <source>
        <dbReference type="ARBA" id="ARBA00029447"/>
    </source>
</evidence>
<dbReference type="RefSeq" id="WP_061143924.1">
    <property type="nucleotide sequence ID" value="NZ_LNNH01000046.1"/>
</dbReference>
<keyword evidence="11" id="KW-1185">Reference proteome</keyword>
<dbReference type="Proteomes" id="UP000064189">
    <property type="component" value="Unassembled WGS sequence"/>
</dbReference>
<evidence type="ECO:0000259" key="8">
    <source>
        <dbReference type="PROSITE" id="PS50111"/>
    </source>
</evidence>
<dbReference type="SMART" id="SM00283">
    <property type="entry name" value="MA"/>
    <property type="match status" value="1"/>
</dbReference>
<dbReference type="PROSITE" id="PS50111">
    <property type="entry name" value="CHEMOTAXIS_TRANSDUC_2"/>
    <property type="match status" value="1"/>
</dbReference>
<name>A0A109MTN9_9BACI</name>
<evidence type="ECO:0000313" key="11">
    <source>
        <dbReference type="Proteomes" id="UP000064189"/>
    </source>
</evidence>
<accession>A0A109MTN9</accession>
<evidence type="ECO:0000256" key="2">
    <source>
        <dbReference type="ARBA" id="ARBA00022475"/>
    </source>
</evidence>
<dbReference type="GO" id="GO:0007165">
    <property type="term" value="P:signal transduction"/>
    <property type="evidence" value="ECO:0007669"/>
    <property type="project" value="UniProtKB-KW"/>
</dbReference>
<dbReference type="CDD" id="cd11386">
    <property type="entry name" value="MCP_signal"/>
    <property type="match status" value="1"/>
</dbReference>
<dbReference type="SUPFAM" id="SSF58104">
    <property type="entry name" value="Methyl-accepting chemotaxis protein (MCP) signaling domain"/>
    <property type="match status" value="1"/>
</dbReference>
<keyword evidence="7" id="KW-1133">Transmembrane helix</keyword>
<dbReference type="Pfam" id="PF00672">
    <property type="entry name" value="HAMP"/>
    <property type="match status" value="1"/>
</dbReference>
<dbReference type="CDD" id="cd06225">
    <property type="entry name" value="HAMP"/>
    <property type="match status" value="1"/>
</dbReference>
<feature type="domain" description="Methyl-accepting transducer" evidence="8">
    <location>
        <begin position="276"/>
        <end position="512"/>
    </location>
</feature>
<dbReference type="PANTHER" id="PTHR32089">
    <property type="entry name" value="METHYL-ACCEPTING CHEMOTAXIS PROTEIN MCPB"/>
    <property type="match status" value="1"/>
</dbReference>
<dbReference type="InterPro" id="IPR004089">
    <property type="entry name" value="MCPsignal_dom"/>
</dbReference>
<feature type="domain" description="HAMP" evidence="9">
    <location>
        <begin position="204"/>
        <end position="257"/>
    </location>
</feature>
<dbReference type="PROSITE" id="PS50885">
    <property type="entry name" value="HAMP"/>
    <property type="match status" value="1"/>
</dbReference>
<dbReference type="Pfam" id="PF00015">
    <property type="entry name" value="MCPsignal"/>
    <property type="match status" value="1"/>
</dbReference>
<dbReference type="PANTHER" id="PTHR32089:SF112">
    <property type="entry name" value="LYSOZYME-LIKE PROTEIN-RELATED"/>
    <property type="match status" value="1"/>
</dbReference>
<sequence length="563" mass="61321">MKFSIKKKLIMSSMLISIIFGVSAFISYTSMKEMNKDYDYIIDNITEVNTNAQSIQNEATRQVSYIRGYLLYGTSEMKENVYTSNEKINQLIAQAKDISSVAETDRQLEDIQESNAAWIAENTKLIEVAAKDVNEAKKLAQEKVVPISTKLGEQTYALNESTEGVIKAKVKEAKEQSEKATDKILIISIFAFIFAIAAGWLTANLISKPLKKLGAAANQVAEGNLMVERIELKSRDELYELNQSFEKMTKHLRDTLTAISANAGMVAASAEQLSSSVNQSSIAAETVATSIQEISGASEETTKQLEGSLGTLNEVVQGIVRISDSTSSVAELSRESAMQAEEGSHFVEENLNQMRFIHESVNQSNQVIGSLSDRSHEIGKIIEVITGIAGQTNLLALNAAIEAARAGEHGKGFAVVAEEVRKLAEQSQTSTKLIADLINGMQNDTRDSVNIMKKVMENAEEGVKVSVETSNKFSQILDSTRSITPKIEEIKASVQQISASIDEVAQVSNDMTAHAQENAANSEEVAASTEEQLASMEEVNSSIRSLSSMAEELGDMVGKFNIK</sequence>
<evidence type="ECO:0000313" key="10">
    <source>
        <dbReference type="EMBL" id="KWW12601.1"/>
    </source>
</evidence>
<protein>
    <submittedName>
        <fullName evidence="10">Chemotaxis protein</fullName>
    </submittedName>
</protein>
<dbReference type="InterPro" id="IPR003660">
    <property type="entry name" value="HAMP_dom"/>
</dbReference>
<keyword evidence="7" id="KW-0812">Transmembrane</keyword>
<dbReference type="AlphaFoldDB" id="A0A109MTN9"/>
<reference evidence="10 11" key="1">
    <citation type="submission" date="2015-11" db="EMBL/GenBank/DDBJ databases">
        <title>Genome Sequence of Bacillus simplex strain VanAntwerpen2.</title>
        <authorList>
            <person name="Couger M.B."/>
        </authorList>
    </citation>
    <scope>NUCLEOTIDE SEQUENCE [LARGE SCALE GENOMIC DNA]</scope>
    <source>
        <strain evidence="10 11">VanAntwerpen02</strain>
    </source>
</reference>
<dbReference type="GO" id="GO:0005886">
    <property type="term" value="C:plasma membrane"/>
    <property type="evidence" value="ECO:0007669"/>
    <property type="project" value="UniProtKB-SubCell"/>
</dbReference>
<evidence type="ECO:0000256" key="3">
    <source>
        <dbReference type="ARBA" id="ARBA00023136"/>
    </source>
</evidence>
<evidence type="ECO:0000259" key="9">
    <source>
        <dbReference type="PROSITE" id="PS50885"/>
    </source>
</evidence>
<dbReference type="InterPro" id="IPR024478">
    <property type="entry name" value="HlyB_4HB_MCP"/>
</dbReference>
<evidence type="ECO:0000256" key="7">
    <source>
        <dbReference type="SAM" id="Phobius"/>
    </source>
</evidence>
<keyword evidence="3 7" id="KW-0472">Membrane</keyword>
<evidence type="ECO:0000256" key="1">
    <source>
        <dbReference type="ARBA" id="ARBA00004236"/>
    </source>
</evidence>
<keyword evidence="2" id="KW-1003">Cell membrane</keyword>
<dbReference type="SMART" id="SM00304">
    <property type="entry name" value="HAMP"/>
    <property type="match status" value="1"/>
</dbReference>
<evidence type="ECO:0000256" key="4">
    <source>
        <dbReference type="ARBA" id="ARBA00023224"/>
    </source>
</evidence>
<gene>
    <name evidence="10" type="ORF">AS888_09580</name>
</gene>
<feature type="transmembrane region" description="Helical" evidence="7">
    <location>
        <begin position="184"/>
        <end position="203"/>
    </location>
</feature>
<comment type="subcellular location">
    <subcellularLocation>
        <location evidence="1">Cell membrane</location>
    </subcellularLocation>
</comment>
<proteinExistence type="inferred from homology"/>
<evidence type="ECO:0000256" key="6">
    <source>
        <dbReference type="PROSITE-ProRule" id="PRU00284"/>
    </source>
</evidence>